<feature type="domain" description="Ketosynthase family 3 (KS3)" evidence="8">
    <location>
        <begin position="9"/>
        <end position="435"/>
    </location>
</feature>
<dbReference type="Gene3D" id="3.40.47.10">
    <property type="match status" value="1"/>
</dbReference>
<dbReference type="Gene3D" id="3.30.70.250">
    <property type="entry name" value="Malonyl-CoA ACP transacylase, ACP-binding"/>
    <property type="match status" value="1"/>
</dbReference>
<dbReference type="PANTHER" id="PTHR43775">
    <property type="entry name" value="FATTY ACID SYNTHASE"/>
    <property type="match status" value="1"/>
</dbReference>
<dbReference type="InterPro" id="IPR020841">
    <property type="entry name" value="PKS_Beta-ketoAc_synthase_dom"/>
</dbReference>
<keyword evidence="12" id="KW-1185">Reference proteome</keyword>
<keyword evidence="3" id="KW-0596">Phosphopantetheine</keyword>
<feature type="active site" description="Proton acceptor; for dehydratase activity" evidence="6">
    <location>
        <position position="1406"/>
    </location>
</feature>
<evidence type="ECO:0000256" key="4">
    <source>
        <dbReference type="ARBA" id="ARBA00022553"/>
    </source>
</evidence>
<dbReference type="SUPFAM" id="SSF52151">
    <property type="entry name" value="FabD/lysophospholipase-like"/>
    <property type="match status" value="1"/>
</dbReference>
<gene>
    <name evidence="10" type="ORF">CWC46_17640</name>
    <name evidence="11" type="ORF">Ser39006_017640</name>
</gene>
<dbReference type="Pfam" id="PF21394">
    <property type="entry name" value="Beta-ketacyl_N"/>
    <property type="match status" value="1"/>
</dbReference>
<dbReference type="Pfam" id="PF22621">
    <property type="entry name" value="CurL-like_PKS_C"/>
    <property type="match status" value="1"/>
</dbReference>
<dbReference type="InterPro" id="IPR014043">
    <property type="entry name" value="Acyl_transferase_dom"/>
</dbReference>
<evidence type="ECO:0000256" key="3">
    <source>
        <dbReference type="ARBA" id="ARBA00022450"/>
    </source>
</evidence>
<dbReference type="InterPro" id="IPR013968">
    <property type="entry name" value="PKS_KR"/>
</dbReference>
<dbReference type="GO" id="GO:0006633">
    <property type="term" value="P:fatty acid biosynthetic process"/>
    <property type="evidence" value="ECO:0007669"/>
    <property type="project" value="UniProtKB-UniPathway"/>
</dbReference>
<dbReference type="InterPro" id="IPR014030">
    <property type="entry name" value="Ketoacyl_synth_N"/>
</dbReference>
<dbReference type="InterPro" id="IPR036291">
    <property type="entry name" value="NAD(P)-bd_dom_sf"/>
</dbReference>
<dbReference type="Pfam" id="PF00550">
    <property type="entry name" value="PP-binding"/>
    <property type="match status" value="1"/>
</dbReference>
<dbReference type="Gene3D" id="3.30.70.3290">
    <property type="match status" value="1"/>
</dbReference>
<dbReference type="SUPFAM" id="SSF51735">
    <property type="entry name" value="NAD(P)-binding Rossmann-fold domains"/>
    <property type="match status" value="2"/>
</dbReference>
<evidence type="ECO:0000259" key="9">
    <source>
        <dbReference type="PROSITE" id="PS52019"/>
    </source>
</evidence>
<feature type="active site" description="Proton donor; for dehydratase activity" evidence="6">
    <location>
        <position position="1577"/>
    </location>
</feature>
<dbReference type="SUPFAM" id="SSF53901">
    <property type="entry name" value="Thiolase-like"/>
    <property type="match status" value="1"/>
</dbReference>
<reference evidence="11 12" key="1">
    <citation type="journal article" date="2013" name="Genome Announc.">
        <title>Draft genome sequence of Serratia sp. strain ATCC 39006, a model bacterium for analysis of the biosynthesis and regulation of prodigiosin, a carbapenem, and gas vesicles.</title>
        <authorList>
            <person name="Fineran P.C."/>
            <person name="Iglesias Cans M.C."/>
            <person name="Ramsay J.P."/>
            <person name="Wilf N.M."/>
            <person name="Cossyleon D."/>
            <person name="McNeil M.B."/>
            <person name="Williamson N.R."/>
            <person name="Monson R.E."/>
            <person name="Becher S.A."/>
            <person name="Stanton J.A."/>
            <person name="Brugger K."/>
            <person name="Brown S.D."/>
            <person name="Salmond G.P."/>
        </authorList>
    </citation>
    <scope>NUCLEOTIDE SEQUENCE [LARGE SCALE GENOMIC DNA]</scope>
    <source>
        <strain evidence="11">ATCC 39006</strain>
        <strain evidence="12">ATCC 39006 / SC 11482</strain>
    </source>
</reference>
<dbReference type="InterPro" id="IPR049551">
    <property type="entry name" value="PKS_DH_C"/>
</dbReference>
<dbReference type="PROSITE" id="PS00012">
    <property type="entry name" value="PHOSPHOPANTETHEINE"/>
    <property type="match status" value="1"/>
</dbReference>
<dbReference type="InterPro" id="IPR050091">
    <property type="entry name" value="PKS_NRPS_Biosynth_Enz"/>
</dbReference>
<dbReference type="SUPFAM" id="SSF47336">
    <property type="entry name" value="ACP-like"/>
    <property type="match status" value="1"/>
</dbReference>
<dbReference type="Proteomes" id="UP000017700">
    <property type="component" value="Chromosome"/>
</dbReference>
<dbReference type="InterPro" id="IPR049490">
    <property type="entry name" value="C883_1060-like_KR_N"/>
</dbReference>
<dbReference type="PROSITE" id="PS52004">
    <property type="entry name" value="KS3_2"/>
    <property type="match status" value="1"/>
</dbReference>
<keyword evidence="5" id="KW-0808">Transferase</keyword>
<dbReference type="InterPro" id="IPR006162">
    <property type="entry name" value="Ppantetheine_attach_site"/>
</dbReference>
<comment type="similarity">
    <text evidence="2">Belongs to the short-chain dehydrogenases/reductases (SDR) family.</text>
</comment>
<comment type="pathway">
    <text evidence="1">Lipid metabolism; fatty acid biosynthesis.</text>
</comment>
<dbReference type="SMART" id="SM00825">
    <property type="entry name" value="PKS_KS"/>
    <property type="match status" value="1"/>
</dbReference>
<dbReference type="Gene3D" id="3.40.50.720">
    <property type="entry name" value="NAD(P)-binding Rossmann-like Domain"/>
    <property type="match status" value="1"/>
</dbReference>
<dbReference type="Gene3D" id="1.10.1200.10">
    <property type="entry name" value="ACP-like"/>
    <property type="match status" value="1"/>
</dbReference>
<evidence type="ECO:0000313" key="12">
    <source>
        <dbReference type="Proteomes" id="UP000017700"/>
    </source>
</evidence>
<feature type="region of interest" description="N-terminal hotdog fold" evidence="6">
    <location>
        <begin position="1372"/>
        <end position="1497"/>
    </location>
</feature>
<evidence type="ECO:0000313" key="10">
    <source>
        <dbReference type="EMBL" id="AUH01471.1"/>
    </source>
</evidence>
<dbReference type="CDD" id="cd00833">
    <property type="entry name" value="PKS"/>
    <property type="match status" value="1"/>
</dbReference>
<protein>
    <submittedName>
        <fullName evidence="11">Beta-ketoacyl synthase</fullName>
    </submittedName>
</protein>
<sequence>MDNRTTLRDKDIAIIGMAGRFPGANDVNAYWRNLLDGLETISAFSEEELRTSGVDEEQIASPNYIRRRGILGNAQHFDANFFDITPRDAEIMDPQHRIFLECSWHAFEDAGYVPSTYPGKVGVFGGTGTAWHLNKVNTHPEVQKYASGASVVTNNDKDYVTTRVSYKLNLKGPSVNVQSACSTAMVAVVMGINSLLNGESDLIVAGGVSIDTPERRGYQYMQGGMESADGRCYAFDARANGTVFSRGVGVVILKRLKDAQRDGDHIYAVLKGGAINNDGSLKAGYTAPGIAGQISVVKAALARAEVDPGTISFVEAHGTATALGDPIEFSSLSQTFQEYTDKTQYCRLGSVKTNIGHTDAASGAASLIKASLALKNGVLPASLHYQSPNPNIDFENSPFIMNTETHRLTADGSPLRALVNSFGVGGTNACVILETPPDVAISDSTDGYLVFPFSAKTPSALENMRENLKQYLQQHEDANLADVAYTLQVGRQHLTHSCCTVARDRDTLLSRLSQSASVIPQFSKNNKSVVFMFPGQGNQYINMARELYDTYSTFRDALDRCCAYLQDILGCNLLDIIFQSDDSTEKARINETQYTQPALFVVEYSLAQLWLSWDVKPDMMIGHSVGEYVAACIAGVFSLEDALTAVALRGKLVQQLPAGAMLAVLMEEEALHERLQGTKLELAAANYPGLCVIAGELDEIEIFQNALEDDDIFCKHLDTSHAFHSYMMEPILDDFRKVIEKITFHAPTIPFVSTLTGDWITDSQAQDRDYWVKHVRQPVLFTHAFKTLIAEEHHDFVFLEVGPGRSLESAAKQHIKAVENPSIFASLPTARDVALSGEQLLTTLGNLWCSGVSIDWSRYYAGQRRLRLSLPGYPFERKEFKLPAIRQDAQGGLNNRLLNTRKRKQADVGNWFYMPTWRRTIPAKYMAGKRPDRDNDCWLIFADDHGIADEMRAQLTNDGYQVMTVTAGGRYQERDNAFVINPDDSADYIVLLRSVKKSGRRPNRILHLWNLSDSTAAPRFVDRYHDFQVNAFYSPLYLQQALVGENLLEGLHLLFAANNIFSVADETIRAPEKALLTGPARVFYHEYPEVHCHLVDVDLDAPRTEVARRLIDESHIATDGNLIAIRRHNRWEEDYQQVPLAHDDSGKPIAIRDDGVYLITGGLGGLGMLLASYLSDISNASLILTYRTALPPREAWQQWLQQHPVDDYTSEKIAGILRLEQHGNQVHLLNVDVCDYEGMKAGLSAFPHINGVFHTAGIAGGGIIPLKNAADCAGVLDPKVIGSLILDDLLSDQAPEFFILFSSITSIVGDIARIDYCSGNAFMDVFSHYRNQLRPGHTVSINWGKWGDIGMAVRWTKQLIEKKKNSKTTTFEERTGDLLTLIESAGAQETFRINLSVNQDWVIDEHQLSHTPALVGTTILSMLYEYLTVFKPHEDLQVKSLMLTTPVIYHHAWPREMRLFVTDEGNGYKFSLKSRGLLELDWQEHALGNIRHSDEVETHYATAETLRQRCSTLYPHQPMALHIGSATTGEEFLTFGKRWDNHCELRQNGTEWLIHKVLPETFSADLQRYAFHPAMIDSAAITCLIHFTQDNFLPISYGRITFHAPLGQTCYVHLQLHQPYQLQDSSIVMDIVFFSEQGERLLTLENYTLIKMTQGNQVVDSQTKQADAVKVNLRDKDILFSEGLDAIKRQLAHLEFPQLVVVTSDLHQLIYEAIPEQEEENTEEDTADVTDAHSRPVLSVEYVAPENDIEKEIARVWQSTLGISGIGVIDSFTELGGNSLLAVQVVSIVSGIFEIDIRVDLFYQDQTIKGMANLIVKELEGVLEGE</sequence>
<dbReference type="OrthoDB" id="7671190at2"/>
<dbReference type="EMBL" id="CP025085">
    <property type="protein sequence ID" value="AUH01471.1"/>
    <property type="molecule type" value="Genomic_DNA"/>
</dbReference>
<dbReference type="InterPro" id="IPR042104">
    <property type="entry name" value="PKS_dehydratase_sf"/>
</dbReference>
<dbReference type="InterPro" id="IPR036736">
    <property type="entry name" value="ACP-like_sf"/>
</dbReference>
<dbReference type="SMART" id="SM00822">
    <property type="entry name" value="PKS_KR"/>
    <property type="match status" value="1"/>
</dbReference>
<dbReference type="Gene3D" id="3.40.366.10">
    <property type="entry name" value="Malonyl-Coenzyme A Acyl Carrier Protein, domain 2"/>
    <property type="match status" value="1"/>
</dbReference>
<dbReference type="STRING" id="104623.Ser39006_01962"/>
<dbReference type="InterPro" id="IPR057326">
    <property type="entry name" value="KR_dom"/>
</dbReference>
<keyword evidence="4" id="KW-0597">Phosphoprotein</keyword>
<reference evidence="10 13" key="3">
    <citation type="submission" date="2017-11" db="EMBL/GenBank/DDBJ databases">
        <title>Complete genome sequence of Serratia sp. ATCC 39006 LacA.</title>
        <authorList>
            <person name="Hampton H.G."/>
            <person name="Jackson S.A."/>
            <person name="Jauregui R."/>
            <person name="Poulter G.T.M."/>
            <person name="Salmond G.P.C."/>
            <person name="Fineran P.C."/>
        </authorList>
    </citation>
    <scope>NUCLEOTIDE SEQUENCE [LARGE SCALE GENOMIC DNA]</scope>
    <source>
        <strain evidence="10 13">ATCC 39006</strain>
    </source>
</reference>
<dbReference type="Pfam" id="PF00109">
    <property type="entry name" value="ketoacyl-synt"/>
    <property type="match status" value="1"/>
</dbReference>
<dbReference type="KEGG" id="sera:Ser39006_017640"/>
<feature type="domain" description="PKS/mFAS DH" evidence="9">
    <location>
        <begin position="1372"/>
        <end position="1658"/>
    </location>
</feature>
<dbReference type="Pfam" id="PF14765">
    <property type="entry name" value="PS-DH"/>
    <property type="match status" value="1"/>
</dbReference>
<dbReference type="UniPathway" id="UPA00094"/>
<dbReference type="SUPFAM" id="SSF55048">
    <property type="entry name" value="Probable ACP-binding domain of malonyl-CoA ACP transacylase"/>
    <property type="match status" value="1"/>
</dbReference>
<dbReference type="InterPro" id="IPR016039">
    <property type="entry name" value="Thiolase-like"/>
</dbReference>
<dbReference type="GO" id="GO:0004312">
    <property type="term" value="F:fatty acid synthase activity"/>
    <property type="evidence" value="ECO:0007669"/>
    <property type="project" value="TreeGrafter"/>
</dbReference>
<dbReference type="InterPro" id="IPR018201">
    <property type="entry name" value="Ketoacyl_synth_AS"/>
</dbReference>
<dbReference type="Gene3D" id="3.10.129.110">
    <property type="entry name" value="Polyketide synthase dehydratase"/>
    <property type="match status" value="1"/>
</dbReference>
<dbReference type="GO" id="GO:0004315">
    <property type="term" value="F:3-oxoacyl-[acyl-carrier-protein] synthase activity"/>
    <property type="evidence" value="ECO:0007669"/>
    <property type="project" value="InterPro"/>
</dbReference>
<dbReference type="RefSeq" id="WP_021015228.1">
    <property type="nucleotide sequence ID" value="NZ_CP025084.1"/>
</dbReference>
<reference evidence="11" key="2">
    <citation type="submission" date="2013-09" db="EMBL/GenBank/DDBJ databases">
        <authorList>
            <person name="Wang G."/>
            <person name="Yang Y."/>
            <person name="Su Y."/>
        </authorList>
    </citation>
    <scope>NUCLEOTIDE SEQUENCE</scope>
    <source>
        <strain evidence="11">ATCC 39006</strain>
    </source>
</reference>
<dbReference type="PANTHER" id="PTHR43775:SF51">
    <property type="entry name" value="INACTIVE PHENOLPHTHIOCEROL SYNTHESIS POLYKETIDE SYNTHASE TYPE I PKS1-RELATED"/>
    <property type="match status" value="1"/>
</dbReference>
<dbReference type="InterPro" id="IPR001227">
    <property type="entry name" value="Ac_transferase_dom_sf"/>
</dbReference>
<dbReference type="PROSITE" id="PS52019">
    <property type="entry name" value="PKS_MFAS_DH"/>
    <property type="match status" value="1"/>
</dbReference>
<evidence type="ECO:0000256" key="6">
    <source>
        <dbReference type="PROSITE-ProRule" id="PRU01363"/>
    </source>
</evidence>
<dbReference type="Pfam" id="PF02801">
    <property type="entry name" value="Ketoacyl-synt_C"/>
    <property type="match status" value="1"/>
</dbReference>
<dbReference type="KEGG" id="serq:CWC46_17640"/>
<accession>A0A2I5TA95</accession>
<dbReference type="InterPro" id="IPR016036">
    <property type="entry name" value="Malonyl_transacylase_ACP-bd"/>
</dbReference>
<feature type="domain" description="Carrier" evidence="7">
    <location>
        <begin position="1744"/>
        <end position="1819"/>
    </location>
</feature>
<organism evidence="11 12">
    <name type="scientific">Serratia sp. (strain ATCC 39006)</name>
    <name type="common">Prodigiosinella confusarubida</name>
    <dbReference type="NCBI Taxonomy" id="104623"/>
    <lineage>
        <taxon>Bacteria</taxon>
        <taxon>Pseudomonadati</taxon>
        <taxon>Pseudomonadota</taxon>
        <taxon>Gammaproteobacteria</taxon>
        <taxon>Enterobacterales</taxon>
        <taxon>Pectobacteriaceae</taxon>
        <taxon>Prodigiosinella</taxon>
    </lineage>
</organism>
<dbReference type="Pfam" id="PF08659">
    <property type="entry name" value="KR"/>
    <property type="match status" value="1"/>
</dbReference>
<evidence type="ECO:0000259" key="7">
    <source>
        <dbReference type="PROSITE" id="PS50075"/>
    </source>
</evidence>
<dbReference type="SMART" id="SM00827">
    <property type="entry name" value="PKS_AT"/>
    <property type="match status" value="1"/>
</dbReference>
<dbReference type="InterPro" id="IPR049900">
    <property type="entry name" value="PKS_mFAS_DH"/>
</dbReference>
<dbReference type="PROSITE" id="PS00606">
    <property type="entry name" value="KS3_1"/>
    <property type="match status" value="1"/>
</dbReference>
<feature type="region of interest" description="C-terminal hotdog fold" evidence="6">
    <location>
        <begin position="1511"/>
        <end position="1658"/>
    </location>
</feature>
<dbReference type="InterPro" id="IPR016035">
    <property type="entry name" value="Acyl_Trfase/lysoPLipase"/>
</dbReference>
<dbReference type="PROSITE" id="PS50075">
    <property type="entry name" value="CARRIER"/>
    <property type="match status" value="1"/>
</dbReference>
<dbReference type="Proteomes" id="UP000233778">
    <property type="component" value="Chromosome"/>
</dbReference>
<dbReference type="Pfam" id="PF00698">
    <property type="entry name" value="Acyl_transf_1"/>
    <property type="match status" value="1"/>
</dbReference>
<evidence type="ECO:0000259" key="8">
    <source>
        <dbReference type="PROSITE" id="PS52004"/>
    </source>
</evidence>
<proteinExistence type="inferred from homology"/>
<dbReference type="InterPro" id="IPR014031">
    <property type="entry name" value="Ketoacyl_synth_C"/>
</dbReference>
<evidence type="ECO:0000256" key="2">
    <source>
        <dbReference type="ARBA" id="ARBA00006484"/>
    </source>
</evidence>
<name>A0A2I5TA95_SERS3</name>
<reference evidence="11" key="4">
    <citation type="submission" date="2017-11" db="EMBL/GenBank/DDBJ databases">
        <title>Complete genome sequence of Serratia sp. ATCC 39006.</title>
        <authorList>
            <person name="Hampton H.G."/>
            <person name="Jackson S.A."/>
            <person name="Jauregui R."/>
            <person name="Poulter G.T.M."/>
            <person name="Salmond G.P.C."/>
            <person name="Fineran P.C."/>
        </authorList>
    </citation>
    <scope>NUCLEOTIDE SEQUENCE</scope>
    <source>
        <strain evidence="11">ATCC 39006</strain>
    </source>
</reference>
<evidence type="ECO:0000256" key="5">
    <source>
        <dbReference type="ARBA" id="ARBA00022679"/>
    </source>
</evidence>
<evidence type="ECO:0000313" key="11">
    <source>
        <dbReference type="EMBL" id="AUH05793.1"/>
    </source>
</evidence>
<evidence type="ECO:0000313" key="13">
    <source>
        <dbReference type="Proteomes" id="UP000233778"/>
    </source>
</evidence>
<evidence type="ECO:0000256" key="1">
    <source>
        <dbReference type="ARBA" id="ARBA00005194"/>
    </source>
</evidence>
<dbReference type="InterPro" id="IPR009081">
    <property type="entry name" value="PP-bd_ACP"/>
</dbReference>
<dbReference type="EMBL" id="CP025084">
    <property type="protein sequence ID" value="AUH05793.1"/>
    <property type="molecule type" value="Genomic_DNA"/>
</dbReference>